<evidence type="ECO:0008006" key="3">
    <source>
        <dbReference type="Google" id="ProtNLM"/>
    </source>
</evidence>
<dbReference type="Proteomes" id="UP000092695">
    <property type="component" value="Chromosome"/>
</dbReference>
<dbReference type="OrthoDB" id="9810154at2"/>
<reference evidence="1 2" key="1">
    <citation type="submission" date="2016-06" db="EMBL/GenBank/DDBJ databases">
        <title>Complete genome sequence of a deep-branching marine Gamma Proteobacterium Woeseia oceani type strain XK5.</title>
        <authorList>
            <person name="Mu D."/>
            <person name="Du Z."/>
        </authorList>
    </citation>
    <scope>NUCLEOTIDE SEQUENCE [LARGE SCALE GENOMIC DNA]</scope>
    <source>
        <strain evidence="1 2">XK5</strain>
    </source>
</reference>
<dbReference type="InterPro" id="IPR029033">
    <property type="entry name" value="His_PPase_superfam"/>
</dbReference>
<dbReference type="SUPFAM" id="SSF53254">
    <property type="entry name" value="Phosphoglycerate mutase-like"/>
    <property type="match status" value="1"/>
</dbReference>
<proteinExistence type="predicted"/>
<dbReference type="STRING" id="1548547.BA177_10605"/>
<dbReference type="EMBL" id="CP016268">
    <property type="protein sequence ID" value="ANO51591.1"/>
    <property type="molecule type" value="Genomic_DNA"/>
</dbReference>
<organism evidence="1 2">
    <name type="scientific">Woeseia oceani</name>
    <dbReference type="NCBI Taxonomy" id="1548547"/>
    <lineage>
        <taxon>Bacteria</taxon>
        <taxon>Pseudomonadati</taxon>
        <taxon>Pseudomonadota</taxon>
        <taxon>Gammaproteobacteria</taxon>
        <taxon>Woeseiales</taxon>
        <taxon>Woeseiaceae</taxon>
        <taxon>Woeseia</taxon>
    </lineage>
</organism>
<dbReference type="InterPro" id="IPR013078">
    <property type="entry name" value="His_Pase_superF_clade-1"/>
</dbReference>
<keyword evidence="2" id="KW-1185">Reference proteome</keyword>
<dbReference type="Pfam" id="PF00300">
    <property type="entry name" value="His_Phos_1"/>
    <property type="match status" value="1"/>
</dbReference>
<dbReference type="PANTHER" id="PTHR47623">
    <property type="entry name" value="OS09G0287300 PROTEIN"/>
    <property type="match status" value="1"/>
</dbReference>
<gene>
    <name evidence="1" type="ORF">BA177_10605</name>
</gene>
<dbReference type="Gene3D" id="3.40.50.1240">
    <property type="entry name" value="Phosphoglycerate mutase-like"/>
    <property type="match status" value="1"/>
</dbReference>
<evidence type="ECO:0000313" key="2">
    <source>
        <dbReference type="Proteomes" id="UP000092695"/>
    </source>
</evidence>
<dbReference type="KEGG" id="woc:BA177_10605"/>
<name>A0A193LGK0_9GAMM</name>
<dbReference type="RefSeq" id="WP_068616082.1">
    <property type="nucleotide sequence ID" value="NZ_CP016268.1"/>
</dbReference>
<sequence>MKTLTILRHAKSSWESNSVADSDRPLDPRGERDAPMMAKRIQDAGIRPSLMISSPAVRAWSTAKVVARKLNYPLEFLQREHDLYLASKSRLLEVIAKQDEGFNNMMLVGHNPGLTDLANYLIPDLTGNLPTCAVVSISIDIEHWDLRAECSKELLIYDYPKKSRR</sequence>
<protein>
    <recommendedName>
        <fullName evidence="3">Phosphohistidine phosphatase</fullName>
    </recommendedName>
</protein>
<dbReference type="AlphaFoldDB" id="A0A193LGK0"/>
<dbReference type="PANTHER" id="PTHR47623:SF1">
    <property type="entry name" value="OS09G0287300 PROTEIN"/>
    <property type="match status" value="1"/>
</dbReference>
<evidence type="ECO:0000313" key="1">
    <source>
        <dbReference type="EMBL" id="ANO51591.1"/>
    </source>
</evidence>
<dbReference type="CDD" id="cd07067">
    <property type="entry name" value="HP_PGM_like"/>
    <property type="match status" value="1"/>
</dbReference>
<accession>A0A193LGK0</accession>